<dbReference type="SUPFAM" id="SSF53474">
    <property type="entry name" value="alpha/beta-Hydrolases"/>
    <property type="match status" value="1"/>
</dbReference>
<evidence type="ECO:0008006" key="3">
    <source>
        <dbReference type="Google" id="ProtNLM"/>
    </source>
</evidence>
<accession>A0A7S2NXG4</accession>
<evidence type="ECO:0000313" key="2">
    <source>
        <dbReference type="EMBL" id="CAD9563777.1"/>
    </source>
</evidence>
<sequence>MPQASAVPTLGVRVLLLACACRRSAAGSQPSLSSARTPPVSLRQPSDTCHTIVAPASQHGFPLSHHSKSGKTWYMPVYSSAPLLAPAENVTRAVVYLHGAAGNAIDYFCDAMAVAESLNATEDTLTVAPWFGSEHTVEAKTKQGWDPAFPGSWSPLWWDHSTHEAISWTDGGDSGSTTGAGSHISSFQVLNELVGLLSSMWPQLETIAISGFSAGCQLALRWAFFAQADFGKVRLVVSDCNTYMYNTAERPAESCRPLEDTESGHWCDEFEVPNATEYPPMEYNAYKYGTILEGTRYVDRGYRYLLPFQAASAIERAAAAFYTKDIRFVFGTQDVCNCRDPEFNNSEAFCFPRACAGHCADTFPDGTCHNLVDIRPAAMLQGSNRLQRGLNYAAYLQTKPHPGNRKAPDFFVGGHDDKGFFNSVAFKAWAFGIHLDEAAASEPPNAWRR</sequence>
<proteinExistence type="predicted"/>
<reference evidence="2" key="1">
    <citation type="submission" date="2021-01" db="EMBL/GenBank/DDBJ databases">
        <authorList>
            <person name="Corre E."/>
            <person name="Pelletier E."/>
            <person name="Niang G."/>
            <person name="Scheremetjew M."/>
            <person name="Finn R."/>
            <person name="Kale V."/>
            <person name="Holt S."/>
            <person name="Cochrane G."/>
            <person name="Meng A."/>
            <person name="Brown T."/>
            <person name="Cohen L."/>
        </authorList>
    </citation>
    <scope>NUCLEOTIDE SEQUENCE</scope>
    <source>
        <strain evidence="2">RCC3387</strain>
    </source>
</reference>
<keyword evidence="1" id="KW-0732">Signal</keyword>
<dbReference type="EMBL" id="HBGW01039376">
    <property type="protein sequence ID" value="CAD9563777.1"/>
    <property type="molecule type" value="Transcribed_RNA"/>
</dbReference>
<dbReference type="PANTHER" id="PTHR35560">
    <property type="entry name" value="BLL0132 PROTEIN"/>
    <property type="match status" value="1"/>
</dbReference>
<feature type="signal peptide" evidence="1">
    <location>
        <begin position="1"/>
        <end position="26"/>
    </location>
</feature>
<organism evidence="2">
    <name type="scientific">Zooxanthella nutricula</name>
    <dbReference type="NCBI Taxonomy" id="1333877"/>
    <lineage>
        <taxon>Eukaryota</taxon>
        <taxon>Sar</taxon>
        <taxon>Alveolata</taxon>
        <taxon>Dinophyceae</taxon>
        <taxon>Peridiniales</taxon>
        <taxon>Peridiniales incertae sedis</taxon>
        <taxon>Zooxanthella</taxon>
    </lineage>
</organism>
<dbReference type="Gene3D" id="3.40.50.1820">
    <property type="entry name" value="alpha/beta hydrolase"/>
    <property type="match status" value="1"/>
</dbReference>
<dbReference type="PANTHER" id="PTHR35560:SF3">
    <property type="entry name" value="PEPTIDASE S9 PROLYL OLIGOPEPTIDASE CATALYTIC DOMAIN-CONTAINING PROTEIN"/>
    <property type="match status" value="1"/>
</dbReference>
<protein>
    <recommendedName>
        <fullName evidence="3">Phospholipase/carboxylesterase/thioesterase domain-containing protein</fullName>
    </recommendedName>
</protein>
<feature type="chain" id="PRO_5031160839" description="Phospholipase/carboxylesterase/thioesterase domain-containing protein" evidence="1">
    <location>
        <begin position="27"/>
        <end position="449"/>
    </location>
</feature>
<dbReference type="InterPro" id="IPR029058">
    <property type="entry name" value="AB_hydrolase_fold"/>
</dbReference>
<name>A0A7S2NXG4_9DINO</name>
<gene>
    <name evidence="2" type="ORF">BRAN1462_LOCUS24865</name>
</gene>
<evidence type="ECO:0000256" key="1">
    <source>
        <dbReference type="SAM" id="SignalP"/>
    </source>
</evidence>
<dbReference type="AlphaFoldDB" id="A0A7S2NXG4"/>